<name>A0AB36CX50_9PSED</name>
<accession>A0AB36CX50</accession>
<dbReference type="InterPro" id="IPR004027">
    <property type="entry name" value="SEC_C_motif"/>
</dbReference>
<dbReference type="AlphaFoldDB" id="A0AB36CX50"/>
<dbReference type="Gene3D" id="3.10.450.50">
    <property type="match status" value="1"/>
</dbReference>
<gene>
    <name evidence="1" type="ORF">HBO26_16060</name>
</gene>
<evidence type="ECO:0000313" key="1">
    <source>
        <dbReference type="EMBL" id="NMZ80804.1"/>
    </source>
</evidence>
<protein>
    <submittedName>
        <fullName evidence="1">SEC-C domain-containing protein</fullName>
    </submittedName>
</protein>
<evidence type="ECO:0000313" key="2">
    <source>
        <dbReference type="Proteomes" id="UP000548707"/>
    </source>
</evidence>
<dbReference type="RefSeq" id="WP_169857513.1">
    <property type="nucleotide sequence ID" value="NZ_JAAQXV010000005.1"/>
</dbReference>
<dbReference type="EMBL" id="JAAQXV010000005">
    <property type="protein sequence ID" value="NMZ80804.1"/>
    <property type="molecule type" value="Genomic_DNA"/>
</dbReference>
<dbReference type="Proteomes" id="UP000548707">
    <property type="component" value="Unassembled WGS sequence"/>
</dbReference>
<dbReference type="SUPFAM" id="SSF103642">
    <property type="entry name" value="Sec-C motif"/>
    <property type="match status" value="1"/>
</dbReference>
<proteinExistence type="predicted"/>
<dbReference type="Pfam" id="PF02810">
    <property type="entry name" value="SEC-C"/>
    <property type="match status" value="1"/>
</dbReference>
<sequence length="520" mass="58765">MKKLGRNSPCHCNSGKKFKRCHGSPEHLDVQQATLRMAHEAREFQRREQQGLGKPIISVQVDEHRFVVVRDQLHAAKNWKSFHDFLRDYPRIVLGEDWWQSEIAKPIENQHQVVAWMSVAVEQTKEETIHNDKVVSPSTGAISSYMHFAYDLYALKHSTPVESLLIARMKNSAGFPGATHEVRVAAALLRAGFTLELEDETDRRSTHVEFVATHVATGIKYSVEAKRREGVRLKINKLLYSALNKKAEHPRIVFIDTNDRRQELHQLEQLPIPLAETRAMLKRYAEDPIGRTLPSAYVIAIHSPEEHHLSAVNVPLSLLLLGYRVDDLQPGYKTLLEQVEIQRRHSPVFELVASMSQHLRIPVSFDGDADAFAIQPPTNSLKIGSRYEIPKPDGGKIDALLENGVVMPDQQQAHCVFLAIDGERYMCTIALTEAELEAYNQHPSTFFGVIDHNAGRKPLNTPLDYFNFVWSTYGDTPKEKLLELLGAAPDLADLSALPQKDLATQWCARMAEAMMTTVAR</sequence>
<comment type="caution">
    <text evidence="1">The sequence shown here is derived from an EMBL/GenBank/DDBJ whole genome shotgun (WGS) entry which is preliminary data.</text>
</comment>
<organism evidence="1 2">
    <name type="scientific">Pseudomonas mandelii</name>
    <dbReference type="NCBI Taxonomy" id="75612"/>
    <lineage>
        <taxon>Bacteria</taxon>
        <taxon>Pseudomonadati</taxon>
        <taxon>Pseudomonadota</taxon>
        <taxon>Gammaproteobacteria</taxon>
        <taxon>Pseudomonadales</taxon>
        <taxon>Pseudomonadaceae</taxon>
        <taxon>Pseudomonas</taxon>
    </lineage>
</organism>
<reference evidence="1 2" key="1">
    <citation type="journal article" date="2020" name="Front. Microbiol.">
        <title>Genetic Organization of the aprX-lipA2 Operon Affects the Proteolytic Potential of Pseudomonas Species in Milk.</title>
        <authorList>
            <person name="Maier C."/>
            <person name="Huptas C."/>
            <person name="von Neubeck M."/>
            <person name="Scherer S."/>
            <person name="Wenning M."/>
            <person name="Lucking G."/>
        </authorList>
    </citation>
    <scope>NUCLEOTIDE SEQUENCE [LARGE SCALE GENOMIC DNA]</scope>
    <source>
        <strain evidence="1 2">WS 5114</strain>
    </source>
</reference>